<dbReference type="AlphaFoldDB" id="A0AAD8PFF8"/>
<feature type="domain" description="RRM" evidence="3">
    <location>
        <begin position="148"/>
        <end position="226"/>
    </location>
</feature>
<evidence type="ECO:0000256" key="1">
    <source>
        <dbReference type="PROSITE-ProRule" id="PRU00176"/>
    </source>
</evidence>
<dbReference type="GO" id="GO:0005634">
    <property type="term" value="C:nucleus"/>
    <property type="evidence" value="ECO:0007669"/>
    <property type="project" value="InterPro"/>
</dbReference>
<keyword evidence="5" id="KW-1185">Reference proteome</keyword>
<organism evidence="4 5">
    <name type="scientific">Babesia gibsoni</name>
    <dbReference type="NCBI Taxonomy" id="33632"/>
    <lineage>
        <taxon>Eukaryota</taxon>
        <taxon>Sar</taxon>
        <taxon>Alveolata</taxon>
        <taxon>Apicomplexa</taxon>
        <taxon>Aconoidasida</taxon>
        <taxon>Piroplasmida</taxon>
        <taxon>Babesiidae</taxon>
        <taxon>Babesia</taxon>
    </lineage>
</organism>
<sequence>MPSAENSDDSLERLATERRMREEKLRSHSRSHRRDRSHSSSSRHRRRHRRRSRSGSRSRSRHDRSHRRHSRRSRSRRRSLSRERDRSHHHSSRSRYRDSSASRYRDGRSQESRHNHRDRKPEDPEERARREHELRRQREIEEAQREDLTVLVINIHLGADERDIYEAFSEHAGKVRDIQCVRDARSGKSKGVAYVEFYNQESVIKALSMNGFDLKGQRIRVQSSQAEKNRAARAAKLIQQQAVDVADSPFTVQVTGLTGSLSSITEIEIKQMFSPFGNIVEVNILRDPHSNLPLGQAFLKFKRASEAKEAVTAMNGFDIGGQTIKVAYATGGNATGRLASHGDLDVERLDEDGGGLISGANNKIALMHKLQRTGDSGTASTQHIGNHGASAATGISSSPTGNIILNNMFSSSDPSVNEPEFFNEVEEDVREECTKYGKVTSVYINRKAIDGKVWVKFDNALDATVAYRGLNGRVFAGNTIKVDYVTDDYWTKCVH</sequence>
<dbReference type="PANTHER" id="PTHR48036">
    <property type="entry name" value="SPLICING FACTOR (PAD-1), PUTATIVE (AFU_ORTHOLOGUE AFUA_1G15810)-RELATED"/>
    <property type="match status" value="1"/>
</dbReference>
<feature type="compositionally biased region" description="Basic and acidic residues" evidence="2">
    <location>
        <begin position="10"/>
        <end position="26"/>
    </location>
</feature>
<evidence type="ECO:0000256" key="2">
    <source>
        <dbReference type="SAM" id="MobiDB-lite"/>
    </source>
</evidence>
<keyword evidence="1" id="KW-0694">RNA-binding</keyword>
<dbReference type="Proteomes" id="UP001230268">
    <property type="component" value="Unassembled WGS sequence"/>
</dbReference>
<evidence type="ECO:0000313" key="4">
    <source>
        <dbReference type="EMBL" id="KAK1444369.1"/>
    </source>
</evidence>
<feature type="region of interest" description="Disordered" evidence="2">
    <location>
        <begin position="1"/>
        <end position="138"/>
    </location>
</feature>
<feature type="compositionally biased region" description="Basic residues" evidence="2">
    <location>
        <begin position="27"/>
        <end position="79"/>
    </location>
</feature>
<dbReference type="PROSITE" id="PS50102">
    <property type="entry name" value="RRM"/>
    <property type="match status" value="3"/>
</dbReference>
<dbReference type="InterPro" id="IPR035979">
    <property type="entry name" value="RBD_domain_sf"/>
</dbReference>
<comment type="caution">
    <text evidence="4">The sequence shown here is derived from an EMBL/GenBank/DDBJ whole genome shotgun (WGS) entry which is preliminary data.</text>
</comment>
<dbReference type="CDD" id="cd12285">
    <property type="entry name" value="RRM3_RBM39_like"/>
    <property type="match status" value="1"/>
</dbReference>
<name>A0AAD8PFF8_BABGI</name>
<protein>
    <submittedName>
        <fullName evidence="4">Splicing factor</fullName>
    </submittedName>
</protein>
<dbReference type="InterPro" id="IPR012677">
    <property type="entry name" value="Nucleotide-bd_a/b_plait_sf"/>
</dbReference>
<dbReference type="Gene3D" id="3.30.70.330">
    <property type="match status" value="3"/>
</dbReference>
<feature type="domain" description="RRM" evidence="3">
    <location>
        <begin position="406"/>
        <end position="487"/>
    </location>
</feature>
<accession>A0AAD8PFF8</accession>
<dbReference type="SMART" id="SM00360">
    <property type="entry name" value="RRM"/>
    <property type="match status" value="3"/>
</dbReference>
<reference evidence="4" key="1">
    <citation type="submission" date="2023-08" db="EMBL/GenBank/DDBJ databases">
        <title>Draft sequence of the Babesia gibsoni genome.</title>
        <authorList>
            <person name="Yamagishi J.Y."/>
            <person name="Xuan X.X."/>
        </authorList>
    </citation>
    <scope>NUCLEOTIDE SEQUENCE</scope>
    <source>
        <strain evidence="4">Azabu</strain>
    </source>
</reference>
<dbReference type="InterPro" id="IPR003954">
    <property type="entry name" value="RRM_euk-type"/>
</dbReference>
<dbReference type="GO" id="GO:0003723">
    <property type="term" value="F:RNA binding"/>
    <property type="evidence" value="ECO:0007669"/>
    <property type="project" value="UniProtKB-UniRule"/>
</dbReference>
<dbReference type="InterPro" id="IPR006509">
    <property type="entry name" value="RBM39_SF"/>
</dbReference>
<gene>
    <name evidence="4" type="ORF">BgAZ_102750</name>
</gene>
<dbReference type="CDD" id="cd00590">
    <property type="entry name" value="RRM_SF"/>
    <property type="match status" value="1"/>
</dbReference>
<dbReference type="GO" id="GO:0006397">
    <property type="term" value="P:mRNA processing"/>
    <property type="evidence" value="ECO:0007669"/>
    <property type="project" value="InterPro"/>
</dbReference>
<dbReference type="SUPFAM" id="SSF54928">
    <property type="entry name" value="RNA-binding domain, RBD"/>
    <property type="match status" value="2"/>
</dbReference>
<feature type="compositionally biased region" description="Basic and acidic residues" evidence="2">
    <location>
        <begin position="95"/>
        <end position="138"/>
    </location>
</feature>
<dbReference type="Pfam" id="PF00076">
    <property type="entry name" value="RRM_1"/>
    <property type="match status" value="3"/>
</dbReference>
<dbReference type="NCBIfam" id="TIGR01622">
    <property type="entry name" value="SF-CC1"/>
    <property type="match status" value="1"/>
</dbReference>
<dbReference type="EMBL" id="JAVEPI010000001">
    <property type="protein sequence ID" value="KAK1444369.1"/>
    <property type="molecule type" value="Genomic_DNA"/>
</dbReference>
<evidence type="ECO:0000313" key="5">
    <source>
        <dbReference type="Proteomes" id="UP001230268"/>
    </source>
</evidence>
<dbReference type="InterPro" id="IPR000504">
    <property type="entry name" value="RRM_dom"/>
</dbReference>
<proteinExistence type="predicted"/>
<evidence type="ECO:0000259" key="3">
    <source>
        <dbReference type="PROSITE" id="PS50102"/>
    </source>
</evidence>
<dbReference type="SMART" id="SM00361">
    <property type="entry name" value="RRM_1"/>
    <property type="match status" value="2"/>
</dbReference>
<feature type="domain" description="RRM" evidence="3">
    <location>
        <begin position="250"/>
        <end position="331"/>
    </location>
</feature>